<dbReference type="EMBL" id="VTPC01004522">
    <property type="protein sequence ID" value="KAF2897025.1"/>
    <property type="molecule type" value="Genomic_DNA"/>
</dbReference>
<dbReference type="AlphaFoldDB" id="A0A8K0D9U7"/>
<evidence type="ECO:0000313" key="2">
    <source>
        <dbReference type="Proteomes" id="UP000801492"/>
    </source>
</evidence>
<dbReference type="GO" id="GO:0000379">
    <property type="term" value="P:tRNA-type intron splice site recognition and cleavage"/>
    <property type="evidence" value="ECO:0007669"/>
    <property type="project" value="TreeGrafter"/>
</dbReference>
<dbReference type="InterPro" id="IPR006676">
    <property type="entry name" value="tRNA_splic"/>
</dbReference>
<comment type="caution">
    <text evidence="1">The sequence shown here is derived from an EMBL/GenBank/DDBJ whole genome shotgun (WGS) entry which is preliminary data.</text>
</comment>
<proteinExistence type="predicted"/>
<dbReference type="GO" id="GO:0005737">
    <property type="term" value="C:cytoplasm"/>
    <property type="evidence" value="ECO:0007669"/>
    <property type="project" value="TreeGrafter"/>
</dbReference>
<dbReference type="PANTHER" id="PTHR21227:SF0">
    <property type="entry name" value="TRNA-SPLICING ENDONUCLEASE SUBUNIT SEN2"/>
    <property type="match status" value="1"/>
</dbReference>
<protein>
    <submittedName>
        <fullName evidence="1">Uncharacterized protein</fullName>
    </submittedName>
</protein>
<dbReference type="Proteomes" id="UP000801492">
    <property type="component" value="Unassembled WGS sequence"/>
</dbReference>
<dbReference type="GO" id="GO:0000214">
    <property type="term" value="C:tRNA-intron endonuclease complex"/>
    <property type="evidence" value="ECO:0007669"/>
    <property type="project" value="TreeGrafter"/>
</dbReference>
<organism evidence="1 2">
    <name type="scientific">Ignelater luminosus</name>
    <name type="common">Cucubano</name>
    <name type="synonym">Pyrophorus luminosus</name>
    <dbReference type="NCBI Taxonomy" id="2038154"/>
    <lineage>
        <taxon>Eukaryota</taxon>
        <taxon>Metazoa</taxon>
        <taxon>Ecdysozoa</taxon>
        <taxon>Arthropoda</taxon>
        <taxon>Hexapoda</taxon>
        <taxon>Insecta</taxon>
        <taxon>Pterygota</taxon>
        <taxon>Neoptera</taxon>
        <taxon>Endopterygota</taxon>
        <taxon>Coleoptera</taxon>
        <taxon>Polyphaga</taxon>
        <taxon>Elateriformia</taxon>
        <taxon>Elateroidea</taxon>
        <taxon>Elateridae</taxon>
        <taxon>Agrypninae</taxon>
        <taxon>Pyrophorini</taxon>
        <taxon>Ignelater</taxon>
    </lineage>
</organism>
<evidence type="ECO:0000313" key="1">
    <source>
        <dbReference type="EMBL" id="KAF2897025.1"/>
    </source>
</evidence>
<dbReference type="OrthoDB" id="10249562at2759"/>
<accession>A0A8K0D9U7</accession>
<sequence>MELKEPRAKKHRKIKVFSPLPIIEISEKAIFKFSGYFNSFTVVVKEEDQMKKLNNMGCFGKGNLSRGYPLFNTPEQDVEIIRRRVFNQRKKCLNESSTKTKSIKKVIVVPDSESENEDYFTNLKPEYQIDSSGLKEVLNLSLEEAFFLSYYVQCLDIYNSEELLSTTKAWELFKETDGYFELLICQLLWPEELNNVKVQDLAKFSINETIMRRWIPSQNRELLES</sequence>
<dbReference type="PANTHER" id="PTHR21227">
    <property type="entry name" value="TRNA-SPLICING ENDONUCLEASE SUBUNIT SEN2"/>
    <property type="match status" value="1"/>
</dbReference>
<gene>
    <name evidence="1" type="ORF">ILUMI_09141</name>
</gene>
<reference evidence="1" key="1">
    <citation type="submission" date="2019-08" db="EMBL/GenBank/DDBJ databases">
        <title>The genome of the North American firefly Photinus pyralis.</title>
        <authorList>
            <consortium name="Photinus pyralis genome working group"/>
            <person name="Fallon T.R."/>
            <person name="Sander Lower S.E."/>
            <person name="Weng J.-K."/>
        </authorList>
    </citation>
    <scope>NUCLEOTIDE SEQUENCE</scope>
    <source>
        <strain evidence="1">TRF0915ILg1</strain>
        <tissue evidence="1">Whole body</tissue>
    </source>
</reference>
<name>A0A8K0D9U7_IGNLU</name>
<keyword evidence="2" id="KW-1185">Reference proteome</keyword>
<dbReference type="GO" id="GO:0000213">
    <property type="term" value="F:tRNA-intron lyase activity"/>
    <property type="evidence" value="ECO:0007669"/>
    <property type="project" value="InterPro"/>
</dbReference>